<evidence type="ECO:0000259" key="10">
    <source>
        <dbReference type="PROSITE" id="PS50929"/>
    </source>
</evidence>
<dbReference type="PANTHER" id="PTHR43553:SF11">
    <property type="entry name" value="ABC TRANSPORTER ATP-BINDING_PERMEASE PROTEIN YOJI"/>
    <property type="match status" value="1"/>
</dbReference>
<dbReference type="GO" id="GO:0043190">
    <property type="term" value="C:ATP-binding cassette (ABC) transporter complex"/>
    <property type="evidence" value="ECO:0007669"/>
    <property type="project" value="TreeGrafter"/>
</dbReference>
<dbReference type="EMBL" id="JAAAPK010000002">
    <property type="protein sequence ID" value="NBC40013.1"/>
    <property type="molecule type" value="Genomic_DNA"/>
</dbReference>
<dbReference type="Gene3D" id="1.20.1560.10">
    <property type="entry name" value="ABC transporter type 1, transmembrane domain"/>
    <property type="match status" value="1"/>
</dbReference>
<dbReference type="InterPro" id="IPR005898">
    <property type="entry name" value="Cyc_pep_transpt_SyrD/YojI"/>
</dbReference>
<dbReference type="Proteomes" id="UP000537825">
    <property type="component" value="Unassembled WGS sequence"/>
</dbReference>
<dbReference type="InterPro" id="IPR027417">
    <property type="entry name" value="P-loop_NTPase"/>
</dbReference>
<evidence type="ECO:0000256" key="7">
    <source>
        <dbReference type="ARBA" id="ARBA00023136"/>
    </source>
</evidence>
<gene>
    <name evidence="11" type="ORF">GTZ93_09225</name>
</gene>
<evidence type="ECO:0000256" key="3">
    <source>
        <dbReference type="ARBA" id="ARBA00022692"/>
    </source>
</evidence>
<dbReference type="PROSITE" id="PS50893">
    <property type="entry name" value="ABC_TRANSPORTER_2"/>
    <property type="match status" value="1"/>
</dbReference>
<evidence type="ECO:0000256" key="8">
    <source>
        <dbReference type="SAM" id="Phobius"/>
    </source>
</evidence>
<feature type="domain" description="ABC transmembrane type-1" evidence="10">
    <location>
        <begin position="17"/>
        <end position="265"/>
    </location>
</feature>
<feature type="transmembrane region" description="Helical" evidence="8">
    <location>
        <begin position="151"/>
        <end position="168"/>
    </location>
</feature>
<evidence type="ECO:0000256" key="4">
    <source>
        <dbReference type="ARBA" id="ARBA00022741"/>
    </source>
</evidence>
<dbReference type="InterPro" id="IPR003593">
    <property type="entry name" value="AAA+_ATPase"/>
</dbReference>
<feature type="transmembrane region" description="Helical" evidence="8">
    <location>
        <begin position="231"/>
        <end position="258"/>
    </location>
</feature>
<comment type="caution">
    <text evidence="11">The sequence shown here is derived from an EMBL/GenBank/DDBJ whole genome shotgun (WGS) entry which is preliminary data.</text>
</comment>
<keyword evidence="6 8" id="KW-1133">Transmembrane helix</keyword>
<keyword evidence="7 8" id="KW-0472">Membrane</keyword>
<dbReference type="GO" id="GO:0016887">
    <property type="term" value="F:ATP hydrolysis activity"/>
    <property type="evidence" value="ECO:0007669"/>
    <property type="project" value="InterPro"/>
</dbReference>
<keyword evidence="5" id="KW-0067">ATP-binding</keyword>
<dbReference type="InterPro" id="IPR036640">
    <property type="entry name" value="ABC1_TM_sf"/>
</dbReference>
<dbReference type="SUPFAM" id="SSF90123">
    <property type="entry name" value="ABC transporter transmembrane region"/>
    <property type="match status" value="1"/>
</dbReference>
<dbReference type="Pfam" id="PF00005">
    <property type="entry name" value="ABC_tran"/>
    <property type="match status" value="1"/>
</dbReference>
<sequence>MFSLLSLLLRRSRTSMFAIAVTGIFSGLCNSALLALISHVLGTDQSTPKTLIVGFFALSVGVLVGNTVPELLLAKVSRSITAELRLKLGRSILVAPYRRLEIIGKGPVLAALSQDVQAIVNIASKIPGLIVCTTIVLGCLGYMAWLSPRGMTLVLPAMTLLVVFYYFATRKMVPLWREERDTQDDLFREQQQVLDGIKELKLHGSRRRAFMEEDYAPAVERTRLKGMQAAISVALLGSFVHFFTWLVLGVMLFGVFALSAHDTDATRGYVLSLMYMWGPFRGLLEDVGRWPQVSIALDKLQQLELSLTESLTEEPSSTPLTLPADGRQEVVVESVTYAFSDGAEEAAFRVGPIDLALRSGELVFVVGGNGSGKTTMAKLLTGLYTPRSGQLLWNGVPVTDQNREAYRNTFSAIFTDFHLFENLRGVDPAQLQGRVQEYLRLFELDSKLQVVNGRFSTTSLSTGQRKRLAMVVALLEDKPFYLFDEWAADQDPEFREVFYRRLLPELAARGKGVLVITHDDRYFHLAHRVIKLELGKTVAAAPASAA</sequence>
<dbReference type="GO" id="GO:0140359">
    <property type="term" value="F:ABC-type transporter activity"/>
    <property type="evidence" value="ECO:0007669"/>
    <property type="project" value="InterPro"/>
</dbReference>
<name>A0A7X4Y6V2_9BACT</name>
<keyword evidence="3 8" id="KW-0812">Transmembrane</keyword>
<dbReference type="AlphaFoldDB" id="A0A7X4Y6V2"/>
<dbReference type="InterPro" id="IPR050095">
    <property type="entry name" value="ECF_ABC_transporter_ATP-bd"/>
</dbReference>
<keyword evidence="4" id="KW-0547">Nucleotide-binding</keyword>
<evidence type="ECO:0000313" key="11">
    <source>
        <dbReference type="EMBL" id="NBC40013.1"/>
    </source>
</evidence>
<evidence type="ECO:0000313" key="12">
    <source>
        <dbReference type="Proteomes" id="UP000537825"/>
    </source>
</evidence>
<dbReference type="RefSeq" id="WP_139919546.1">
    <property type="nucleotide sequence ID" value="NZ_CBCSLE010000007.1"/>
</dbReference>
<reference evidence="11 12" key="1">
    <citation type="submission" date="2020-01" db="EMBL/GenBank/DDBJ databases">
        <title>The draft genome sequence of Corallococcus exiguus DSM 14696.</title>
        <authorList>
            <person name="Zhang X."/>
            <person name="Zhu H."/>
        </authorList>
    </citation>
    <scope>NUCLEOTIDE SEQUENCE [LARGE SCALE GENOMIC DNA]</scope>
    <source>
        <strain evidence="11 12">DSM 14696</strain>
    </source>
</reference>
<feature type="transmembrane region" description="Helical" evidence="8">
    <location>
        <begin position="16"/>
        <end position="38"/>
    </location>
</feature>
<dbReference type="GO" id="GO:1904680">
    <property type="term" value="F:peptide transmembrane transporter activity"/>
    <property type="evidence" value="ECO:0007669"/>
    <property type="project" value="InterPro"/>
</dbReference>
<protein>
    <submittedName>
        <fullName evidence="11">Cyclic peptide export ABC transporter</fullName>
    </submittedName>
</protein>
<dbReference type="Gene3D" id="3.40.50.300">
    <property type="entry name" value="P-loop containing nucleotide triphosphate hydrolases"/>
    <property type="match status" value="1"/>
</dbReference>
<proteinExistence type="predicted"/>
<dbReference type="PANTHER" id="PTHR43553">
    <property type="entry name" value="HEAVY METAL TRANSPORTER"/>
    <property type="match status" value="1"/>
</dbReference>
<feature type="transmembrane region" description="Helical" evidence="8">
    <location>
        <begin position="126"/>
        <end position="145"/>
    </location>
</feature>
<dbReference type="InterPro" id="IPR011527">
    <property type="entry name" value="ABC1_TM_dom"/>
</dbReference>
<evidence type="ECO:0000259" key="9">
    <source>
        <dbReference type="PROSITE" id="PS50893"/>
    </source>
</evidence>
<feature type="transmembrane region" description="Helical" evidence="8">
    <location>
        <begin position="50"/>
        <end position="68"/>
    </location>
</feature>
<keyword evidence="12" id="KW-1185">Reference proteome</keyword>
<dbReference type="SUPFAM" id="SSF52540">
    <property type="entry name" value="P-loop containing nucleoside triphosphate hydrolases"/>
    <property type="match status" value="1"/>
</dbReference>
<dbReference type="GO" id="GO:0015833">
    <property type="term" value="P:peptide transport"/>
    <property type="evidence" value="ECO:0007669"/>
    <property type="project" value="InterPro"/>
</dbReference>
<dbReference type="GO" id="GO:0005524">
    <property type="term" value="F:ATP binding"/>
    <property type="evidence" value="ECO:0007669"/>
    <property type="project" value="UniProtKB-KW"/>
</dbReference>
<evidence type="ECO:0000256" key="1">
    <source>
        <dbReference type="ARBA" id="ARBA00004651"/>
    </source>
</evidence>
<organism evidence="11 12">
    <name type="scientific">Corallococcus exiguus</name>
    <dbReference type="NCBI Taxonomy" id="83462"/>
    <lineage>
        <taxon>Bacteria</taxon>
        <taxon>Pseudomonadati</taxon>
        <taxon>Myxococcota</taxon>
        <taxon>Myxococcia</taxon>
        <taxon>Myxococcales</taxon>
        <taxon>Cystobacterineae</taxon>
        <taxon>Myxococcaceae</taxon>
        <taxon>Corallococcus</taxon>
    </lineage>
</organism>
<feature type="domain" description="ABC transporter" evidence="9">
    <location>
        <begin position="330"/>
        <end position="546"/>
    </location>
</feature>
<evidence type="ECO:0000256" key="6">
    <source>
        <dbReference type="ARBA" id="ARBA00022989"/>
    </source>
</evidence>
<evidence type="ECO:0000256" key="2">
    <source>
        <dbReference type="ARBA" id="ARBA00022448"/>
    </source>
</evidence>
<dbReference type="Pfam" id="PF00664">
    <property type="entry name" value="ABC_membrane"/>
    <property type="match status" value="1"/>
</dbReference>
<evidence type="ECO:0000256" key="5">
    <source>
        <dbReference type="ARBA" id="ARBA00022840"/>
    </source>
</evidence>
<dbReference type="PROSITE" id="PS50929">
    <property type="entry name" value="ABC_TM1F"/>
    <property type="match status" value="1"/>
</dbReference>
<accession>A0A7X4Y6V2</accession>
<dbReference type="NCBIfam" id="TIGR01194">
    <property type="entry name" value="cyc_pep_trnsptr"/>
    <property type="match status" value="1"/>
</dbReference>
<keyword evidence="2" id="KW-0813">Transport</keyword>
<dbReference type="SMART" id="SM00382">
    <property type="entry name" value="AAA"/>
    <property type="match status" value="1"/>
</dbReference>
<comment type="subcellular location">
    <subcellularLocation>
        <location evidence="1">Cell membrane</location>
        <topology evidence="1">Multi-pass membrane protein</topology>
    </subcellularLocation>
</comment>
<dbReference type="InterPro" id="IPR003439">
    <property type="entry name" value="ABC_transporter-like_ATP-bd"/>
</dbReference>